<gene>
    <name evidence="7" type="ORF">BCR44DRAFT_1510084</name>
</gene>
<dbReference type="EC" id="2.5.1.60" evidence="6"/>
<evidence type="ECO:0000256" key="6">
    <source>
        <dbReference type="RuleBase" id="RU367120"/>
    </source>
</evidence>
<keyword evidence="2 6" id="KW-0637">Prenyltransferase</keyword>
<dbReference type="GO" id="GO:0005968">
    <property type="term" value="C:Rab-protein geranylgeranyltransferase complex"/>
    <property type="evidence" value="ECO:0007669"/>
    <property type="project" value="TreeGrafter"/>
</dbReference>
<dbReference type="STRING" id="765915.A0A1Y2I3X3"/>
<accession>A0A1Y2I3X3</accession>
<comment type="catalytic activity">
    <reaction evidence="5 6">
        <text>geranylgeranyl diphosphate + L-cysteinyl-[protein] = S-geranylgeranyl-L-cysteinyl-[protein] + diphosphate</text>
        <dbReference type="Rhea" id="RHEA:21240"/>
        <dbReference type="Rhea" id="RHEA-COMP:10131"/>
        <dbReference type="Rhea" id="RHEA-COMP:11537"/>
        <dbReference type="ChEBI" id="CHEBI:29950"/>
        <dbReference type="ChEBI" id="CHEBI:33019"/>
        <dbReference type="ChEBI" id="CHEBI:57533"/>
        <dbReference type="ChEBI" id="CHEBI:86021"/>
        <dbReference type="EC" id="2.5.1.60"/>
    </reaction>
</comment>
<protein>
    <recommendedName>
        <fullName evidence="6">Geranylgeranyl transferase type-2 subunit alpha</fullName>
        <ecNumber evidence="6">2.5.1.60</ecNumber>
    </recommendedName>
    <alternativeName>
        <fullName evidence="6">Geranylgeranyl transferase type II subunit alpha</fullName>
    </alternativeName>
</protein>
<dbReference type="Proteomes" id="UP000193411">
    <property type="component" value="Unassembled WGS sequence"/>
</dbReference>
<dbReference type="PANTHER" id="PTHR11129">
    <property type="entry name" value="PROTEIN FARNESYLTRANSFERASE ALPHA SUBUNIT/RAB GERANYLGERANYL TRANSFERASE ALPHA SUBUNIT"/>
    <property type="match status" value="1"/>
</dbReference>
<proteinExistence type="inferred from homology"/>
<dbReference type="GO" id="GO:0004663">
    <property type="term" value="F:Rab geranylgeranyltransferase activity"/>
    <property type="evidence" value="ECO:0007669"/>
    <property type="project" value="UniProtKB-UniRule"/>
</dbReference>
<keyword evidence="4" id="KW-0677">Repeat</keyword>
<comment type="caution">
    <text evidence="7">The sequence shown here is derived from an EMBL/GenBank/DDBJ whole genome shotgun (WGS) entry which is preliminary data.</text>
</comment>
<dbReference type="EMBL" id="MCFL01000004">
    <property type="protein sequence ID" value="ORZ40092.1"/>
    <property type="molecule type" value="Genomic_DNA"/>
</dbReference>
<sequence>MQHGRSKADFLAATALQPEAVRRAKYLVEQNKIAQYRAKVTECLGLKAGNDFSDAALSLTASVLADNPEFYTIWNYRRTIFEARIRDQGHGPKAVIELLMSDIKWLLVSILPLNPKSYWIWNHRRWCLEVLTKLLLASTATEPEVTAAATEKVKQVWKGELALVNKFLDMDARNFHAWGYRQYTTSQLHTLQTPASSAALTTAEFDYTTAKISSSLGNYSAWHARSTLLPAYLAATNQSLESLLDAELDLLHNAMFTEPDGQSHWLYHKWLVTWATQVVAKEKVEEKVREEIELLQELRAEEPGCKWVIGALAFLYGVIEDKAKVAECVVRLQEMDPDRSGYYATLQK</sequence>
<organism evidence="7 8">
    <name type="scientific">Catenaria anguillulae PL171</name>
    <dbReference type="NCBI Taxonomy" id="765915"/>
    <lineage>
        <taxon>Eukaryota</taxon>
        <taxon>Fungi</taxon>
        <taxon>Fungi incertae sedis</taxon>
        <taxon>Blastocladiomycota</taxon>
        <taxon>Blastocladiomycetes</taxon>
        <taxon>Blastocladiales</taxon>
        <taxon>Catenariaceae</taxon>
        <taxon>Catenaria</taxon>
    </lineage>
</organism>
<keyword evidence="8" id="KW-1185">Reference proteome</keyword>
<dbReference type="OrthoDB" id="1658at2759"/>
<evidence type="ECO:0000313" key="8">
    <source>
        <dbReference type="Proteomes" id="UP000193411"/>
    </source>
</evidence>
<dbReference type="Gene3D" id="1.25.40.120">
    <property type="entry name" value="Protein prenylyltransferase"/>
    <property type="match status" value="1"/>
</dbReference>
<evidence type="ECO:0000313" key="7">
    <source>
        <dbReference type="EMBL" id="ORZ40092.1"/>
    </source>
</evidence>
<dbReference type="InterPro" id="IPR002088">
    <property type="entry name" value="Prenyl_trans_a"/>
</dbReference>
<evidence type="ECO:0000256" key="1">
    <source>
        <dbReference type="ARBA" id="ARBA00006734"/>
    </source>
</evidence>
<evidence type="ECO:0000256" key="3">
    <source>
        <dbReference type="ARBA" id="ARBA00022679"/>
    </source>
</evidence>
<dbReference type="Pfam" id="PF01239">
    <property type="entry name" value="PPTA"/>
    <property type="match status" value="4"/>
</dbReference>
<comment type="similarity">
    <text evidence="1 6">Belongs to the protein prenyltransferase subunit alpha family.</text>
</comment>
<dbReference type="PROSITE" id="PS51147">
    <property type="entry name" value="PFTA"/>
    <property type="match status" value="3"/>
</dbReference>
<name>A0A1Y2I3X3_9FUNG</name>
<evidence type="ECO:0000256" key="5">
    <source>
        <dbReference type="ARBA" id="ARBA00047658"/>
    </source>
</evidence>
<reference evidence="7 8" key="1">
    <citation type="submission" date="2016-07" db="EMBL/GenBank/DDBJ databases">
        <title>Pervasive Adenine N6-methylation of Active Genes in Fungi.</title>
        <authorList>
            <consortium name="DOE Joint Genome Institute"/>
            <person name="Mondo S.J."/>
            <person name="Dannebaum R.O."/>
            <person name="Kuo R.C."/>
            <person name="Labutti K."/>
            <person name="Haridas S."/>
            <person name="Kuo A."/>
            <person name="Salamov A."/>
            <person name="Ahrendt S.R."/>
            <person name="Lipzen A."/>
            <person name="Sullivan W."/>
            <person name="Andreopoulos W.B."/>
            <person name="Clum A."/>
            <person name="Lindquist E."/>
            <person name="Daum C."/>
            <person name="Ramamoorthy G.K."/>
            <person name="Gryganskyi A."/>
            <person name="Culley D."/>
            <person name="Magnuson J.K."/>
            <person name="James T.Y."/>
            <person name="O'Malley M.A."/>
            <person name="Stajich J.E."/>
            <person name="Spatafora J.W."/>
            <person name="Visel A."/>
            <person name="Grigoriev I.V."/>
        </authorList>
    </citation>
    <scope>NUCLEOTIDE SEQUENCE [LARGE SCALE GENOMIC DNA]</scope>
    <source>
        <strain evidence="7 8">PL171</strain>
    </source>
</reference>
<dbReference type="PANTHER" id="PTHR11129:SF2">
    <property type="entry name" value="GERANYLGERANYL TRANSFERASE TYPE-2 SUBUNIT ALPHA"/>
    <property type="match status" value="1"/>
</dbReference>
<evidence type="ECO:0000256" key="4">
    <source>
        <dbReference type="ARBA" id="ARBA00022737"/>
    </source>
</evidence>
<evidence type="ECO:0000256" key="2">
    <source>
        <dbReference type="ARBA" id="ARBA00022602"/>
    </source>
</evidence>
<dbReference type="GO" id="GO:0097354">
    <property type="term" value="P:prenylation"/>
    <property type="evidence" value="ECO:0007669"/>
    <property type="project" value="UniProtKB-UniRule"/>
</dbReference>
<dbReference type="AlphaFoldDB" id="A0A1Y2I3X3"/>
<dbReference type="SUPFAM" id="SSF48439">
    <property type="entry name" value="Protein prenylyltransferase"/>
    <property type="match status" value="1"/>
</dbReference>
<comment type="function">
    <text evidence="6">Catalyzes the transfer of a geranyl-geranyl moiety from geranyl-geranyl pyrophosphate to cysteines occuring in specific C-terminal amino acid sequences.</text>
</comment>
<keyword evidence="3 6" id="KW-0808">Transferase</keyword>